<name>E4Z6P3_OIKDI</name>
<sequence>MTIGERIGFVTLATTDSYAAGALVLARSLRQTNTVAGLVCLV</sequence>
<reference evidence="1" key="1">
    <citation type="journal article" date="2010" name="Science">
        <title>Plasticity of animal genome architecture unmasked by rapid evolution of a pelagic tunicate.</title>
        <authorList>
            <person name="Denoeud F."/>
            <person name="Henriet S."/>
            <person name="Mungpakdee S."/>
            <person name="Aury J.M."/>
            <person name="Da Silva C."/>
            <person name="Brinkmann H."/>
            <person name="Mikhaleva J."/>
            <person name="Olsen L.C."/>
            <person name="Jubin C."/>
            <person name="Canestro C."/>
            <person name="Bouquet J.M."/>
            <person name="Danks G."/>
            <person name="Poulain J."/>
            <person name="Campsteijn C."/>
            <person name="Adamski M."/>
            <person name="Cross I."/>
            <person name="Yadetie F."/>
            <person name="Muffato M."/>
            <person name="Louis A."/>
            <person name="Butcher S."/>
            <person name="Tsagkogeorga G."/>
            <person name="Konrad A."/>
            <person name="Singh S."/>
            <person name="Jensen M.F."/>
            <person name="Cong E.H."/>
            <person name="Eikeseth-Otteraa H."/>
            <person name="Noel B."/>
            <person name="Anthouard V."/>
            <person name="Porcel B.M."/>
            <person name="Kachouri-Lafond R."/>
            <person name="Nishino A."/>
            <person name="Ugolini M."/>
            <person name="Chourrout P."/>
            <person name="Nishida H."/>
            <person name="Aasland R."/>
            <person name="Huzurbazar S."/>
            <person name="Westhof E."/>
            <person name="Delsuc F."/>
            <person name="Lehrach H."/>
            <person name="Reinhardt R."/>
            <person name="Weissenbach J."/>
            <person name="Roy S.W."/>
            <person name="Artiguenave F."/>
            <person name="Postlethwait J.H."/>
            <person name="Manak J.R."/>
            <person name="Thompson E.M."/>
            <person name="Jaillon O."/>
            <person name="Du Pasquier L."/>
            <person name="Boudinot P."/>
            <person name="Liberles D.A."/>
            <person name="Volff J.N."/>
            <person name="Philippe H."/>
            <person name="Lenhard B."/>
            <person name="Roest Crollius H."/>
            <person name="Wincker P."/>
            <person name="Chourrout D."/>
        </authorList>
    </citation>
    <scope>NUCLEOTIDE SEQUENCE [LARGE SCALE GENOMIC DNA]</scope>
</reference>
<dbReference type="InterPro" id="IPR029044">
    <property type="entry name" value="Nucleotide-diphossugar_trans"/>
</dbReference>
<proteinExistence type="predicted"/>
<dbReference type="AlphaFoldDB" id="E4Z6P3"/>
<gene>
    <name evidence="1" type="ORF">GSOID_T00027963001</name>
</gene>
<organism evidence="1">
    <name type="scientific">Oikopleura dioica</name>
    <name type="common">Tunicate</name>
    <dbReference type="NCBI Taxonomy" id="34765"/>
    <lineage>
        <taxon>Eukaryota</taxon>
        <taxon>Metazoa</taxon>
        <taxon>Chordata</taxon>
        <taxon>Tunicata</taxon>
        <taxon>Appendicularia</taxon>
        <taxon>Copelata</taxon>
        <taxon>Oikopleuridae</taxon>
        <taxon>Oikopleura</taxon>
    </lineage>
</organism>
<dbReference type="Proteomes" id="UP000011014">
    <property type="component" value="Unassembled WGS sequence"/>
</dbReference>
<feature type="non-terminal residue" evidence="1">
    <location>
        <position position="42"/>
    </location>
</feature>
<dbReference type="EMBL" id="FN658153">
    <property type="protein sequence ID" value="CBY43371.1"/>
    <property type="molecule type" value="Genomic_DNA"/>
</dbReference>
<protein>
    <submittedName>
        <fullName evidence="1">Uncharacterized protein</fullName>
    </submittedName>
</protein>
<accession>E4Z6P3</accession>
<evidence type="ECO:0000313" key="1">
    <source>
        <dbReference type="EMBL" id="CBY43371.1"/>
    </source>
</evidence>
<dbReference type="Gene3D" id="3.90.550.10">
    <property type="entry name" value="Spore Coat Polysaccharide Biosynthesis Protein SpsA, Chain A"/>
    <property type="match status" value="1"/>
</dbReference>